<evidence type="ECO:0000313" key="2">
    <source>
        <dbReference type="Proteomes" id="UP000006798"/>
    </source>
</evidence>
<dbReference type="Proteomes" id="UP000006798">
    <property type="component" value="Plasmid pBB1"/>
</dbReference>
<dbReference type="HOGENOM" id="CLU_070008_0_0_4"/>
<name>F8GXC8_CUPNN</name>
<gene>
    <name evidence="1" type="ordered locus">CNE_BB1p05780</name>
</gene>
<keyword evidence="1" id="KW-0614">Plasmid</keyword>
<organism evidence="1 2">
    <name type="scientific">Cupriavidus necator (strain ATCC 43291 / DSM 13513 / CCUG 52238 / LMG 8453 / N-1)</name>
    <name type="common">Ralstonia eutropha</name>
    <dbReference type="NCBI Taxonomy" id="1042878"/>
    <lineage>
        <taxon>Bacteria</taxon>
        <taxon>Pseudomonadati</taxon>
        <taxon>Pseudomonadota</taxon>
        <taxon>Betaproteobacteria</taxon>
        <taxon>Burkholderiales</taxon>
        <taxon>Burkholderiaceae</taxon>
        <taxon>Cupriavidus</taxon>
    </lineage>
</organism>
<dbReference type="KEGG" id="cnc:CNE_BB1p05780"/>
<reference evidence="1 2" key="1">
    <citation type="journal article" date="2011" name="J. Bacteriol.">
        <title>Complete genome sequence of the type strain Cupriavidus necator N-1.</title>
        <authorList>
            <person name="Poehlein A."/>
            <person name="Kusian B."/>
            <person name="Friedrich B."/>
            <person name="Daniel R."/>
            <person name="Bowien B."/>
        </authorList>
    </citation>
    <scope>NUCLEOTIDE SEQUENCE [LARGE SCALE GENOMIC DNA]</scope>
    <source>
        <strain evidence="2">ATCC 43291 / DSM 13513 / CCUG 52238 / LMG 8453 / N-1</strain>
        <plasmid evidence="1 2">pBB1</plasmid>
    </source>
</reference>
<evidence type="ECO:0000313" key="1">
    <source>
        <dbReference type="EMBL" id="AEI81998.1"/>
    </source>
</evidence>
<geneLocation type="plasmid" evidence="1 2">
    <name>pBB1</name>
</geneLocation>
<sequence length="301" mass="33421">MVPLFETDAIDQNFCYDGDMGCQKALSNPQTSAEPFRDLRQTQRRMTMIYTRSGADAIAKRNVVVSPGTGNKHWGTVYFGPRSSNERQPGPQATMSELDANETIVPHFHGVTMFQLFVAGSGTIGNRGQVLQPLTVQFKDHHTAYGPIVSGPQGLSFVAMRMYTGNSEPIYLDKPGYREKLEQSKRRHLTSEPVRFSTEPVLKARTEVAWETLFADESDGMAAQVVRLGEGMTVQGPDPRAAGGYYIFVGNGSLVHGDEELPQWSMVVVEPNEEKFEIRAGAKGLEAMVLQYPREDRAAWQ</sequence>
<dbReference type="EMBL" id="CP002879">
    <property type="protein sequence ID" value="AEI81998.1"/>
    <property type="molecule type" value="Genomic_DNA"/>
</dbReference>
<dbReference type="AlphaFoldDB" id="F8GXC8"/>
<proteinExistence type="predicted"/>
<accession>F8GXC8</accession>
<protein>
    <submittedName>
        <fullName evidence="1">Uncharacterized protein</fullName>
    </submittedName>
</protein>